<dbReference type="InterPro" id="IPR003661">
    <property type="entry name" value="HisK_dim/P_dom"/>
</dbReference>
<dbReference type="AlphaFoldDB" id="A0A1G2NFY5"/>
<dbReference type="SMART" id="SM00388">
    <property type="entry name" value="HisKA"/>
    <property type="match status" value="1"/>
</dbReference>
<organism evidence="13 14">
    <name type="scientific">Candidatus Taylorbacteria bacterium RIFCSPLOWO2_01_FULL_45_15b</name>
    <dbReference type="NCBI Taxonomy" id="1802319"/>
    <lineage>
        <taxon>Bacteria</taxon>
        <taxon>Candidatus Tayloriibacteriota</taxon>
    </lineage>
</organism>
<dbReference type="Gene3D" id="1.10.287.130">
    <property type="match status" value="1"/>
</dbReference>
<dbReference type="GO" id="GO:0016036">
    <property type="term" value="P:cellular response to phosphate starvation"/>
    <property type="evidence" value="ECO:0007669"/>
    <property type="project" value="TreeGrafter"/>
</dbReference>
<keyword evidence="4" id="KW-1003">Cell membrane</keyword>
<evidence type="ECO:0000256" key="9">
    <source>
        <dbReference type="ARBA" id="ARBA00022989"/>
    </source>
</evidence>
<dbReference type="PANTHER" id="PTHR45453:SF2">
    <property type="entry name" value="HISTIDINE KINASE"/>
    <property type="match status" value="1"/>
</dbReference>
<dbReference type="Gene3D" id="3.30.565.10">
    <property type="entry name" value="Histidine kinase-like ATPase, C-terminal domain"/>
    <property type="match status" value="1"/>
</dbReference>
<dbReference type="InterPro" id="IPR036890">
    <property type="entry name" value="HATPase_C_sf"/>
</dbReference>
<proteinExistence type="predicted"/>
<evidence type="ECO:0000256" key="10">
    <source>
        <dbReference type="ARBA" id="ARBA00023136"/>
    </source>
</evidence>
<dbReference type="InterPro" id="IPR004358">
    <property type="entry name" value="Sig_transdc_His_kin-like_C"/>
</dbReference>
<dbReference type="Proteomes" id="UP000176221">
    <property type="component" value="Unassembled WGS sequence"/>
</dbReference>
<keyword evidence="8" id="KW-0418">Kinase</keyword>
<comment type="subcellular location">
    <subcellularLocation>
        <location evidence="2">Cell membrane</location>
        <topology evidence="2">Multi-pass membrane protein</topology>
    </subcellularLocation>
</comment>
<dbReference type="SUPFAM" id="SSF55874">
    <property type="entry name" value="ATPase domain of HSP90 chaperone/DNA topoisomerase II/histidine kinase"/>
    <property type="match status" value="1"/>
</dbReference>
<dbReference type="PROSITE" id="PS50109">
    <property type="entry name" value="HIS_KIN"/>
    <property type="match status" value="1"/>
</dbReference>
<dbReference type="CDD" id="cd00082">
    <property type="entry name" value="HisKA"/>
    <property type="match status" value="1"/>
</dbReference>
<protein>
    <recommendedName>
        <fullName evidence="3">histidine kinase</fullName>
        <ecNumber evidence="3">2.7.13.3</ecNumber>
    </recommendedName>
</protein>
<keyword evidence="5" id="KW-0597">Phosphoprotein</keyword>
<evidence type="ECO:0000256" key="8">
    <source>
        <dbReference type="ARBA" id="ARBA00022777"/>
    </source>
</evidence>
<dbReference type="InterPro" id="IPR036097">
    <property type="entry name" value="HisK_dim/P_sf"/>
</dbReference>
<gene>
    <name evidence="13" type="ORF">A2928_03285</name>
</gene>
<evidence type="ECO:0000313" key="14">
    <source>
        <dbReference type="Proteomes" id="UP000176221"/>
    </source>
</evidence>
<evidence type="ECO:0000256" key="2">
    <source>
        <dbReference type="ARBA" id="ARBA00004651"/>
    </source>
</evidence>
<evidence type="ECO:0000256" key="11">
    <source>
        <dbReference type="SAM" id="Phobius"/>
    </source>
</evidence>
<keyword evidence="10 11" id="KW-0472">Membrane</keyword>
<feature type="transmembrane region" description="Helical" evidence="11">
    <location>
        <begin position="236"/>
        <end position="255"/>
    </location>
</feature>
<dbReference type="InterPro" id="IPR005467">
    <property type="entry name" value="His_kinase_dom"/>
</dbReference>
<keyword evidence="6" id="KW-0808">Transferase</keyword>
<evidence type="ECO:0000313" key="13">
    <source>
        <dbReference type="EMBL" id="OHA34973.1"/>
    </source>
</evidence>
<feature type="transmembrane region" description="Helical" evidence="11">
    <location>
        <begin position="68"/>
        <end position="91"/>
    </location>
</feature>
<dbReference type="PRINTS" id="PR00344">
    <property type="entry name" value="BCTRLSENSOR"/>
</dbReference>
<evidence type="ECO:0000256" key="3">
    <source>
        <dbReference type="ARBA" id="ARBA00012438"/>
    </source>
</evidence>
<dbReference type="Pfam" id="PF02518">
    <property type="entry name" value="HATPase_c"/>
    <property type="match status" value="1"/>
</dbReference>
<comment type="catalytic activity">
    <reaction evidence="1">
        <text>ATP + protein L-histidine = ADP + protein N-phospho-L-histidine.</text>
        <dbReference type="EC" id="2.7.13.3"/>
    </reaction>
</comment>
<evidence type="ECO:0000256" key="5">
    <source>
        <dbReference type="ARBA" id="ARBA00022553"/>
    </source>
</evidence>
<dbReference type="PANTHER" id="PTHR45453">
    <property type="entry name" value="PHOSPHATE REGULON SENSOR PROTEIN PHOR"/>
    <property type="match status" value="1"/>
</dbReference>
<feature type="transmembrane region" description="Helical" evidence="11">
    <location>
        <begin position="205"/>
        <end position="224"/>
    </location>
</feature>
<feature type="transmembrane region" description="Helical" evidence="11">
    <location>
        <begin position="98"/>
        <end position="117"/>
    </location>
</feature>
<feature type="domain" description="Histidine kinase" evidence="12">
    <location>
        <begin position="304"/>
        <end position="519"/>
    </location>
</feature>
<dbReference type="GO" id="GO:0000155">
    <property type="term" value="F:phosphorelay sensor kinase activity"/>
    <property type="evidence" value="ECO:0007669"/>
    <property type="project" value="InterPro"/>
</dbReference>
<dbReference type="InterPro" id="IPR003594">
    <property type="entry name" value="HATPase_dom"/>
</dbReference>
<evidence type="ECO:0000256" key="6">
    <source>
        <dbReference type="ARBA" id="ARBA00022679"/>
    </source>
</evidence>
<feature type="transmembrane region" description="Helical" evidence="11">
    <location>
        <begin position="177"/>
        <end position="199"/>
    </location>
</feature>
<comment type="caution">
    <text evidence="13">The sequence shown here is derived from an EMBL/GenBank/DDBJ whole genome shotgun (WGS) entry which is preliminary data.</text>
</comment>
<keyword evidence="9 11" id="KW-1133">Transmembrane helix</keyword>
<dbReference type="InterPro" id="IPR050351">
    <property type="entry name" value="BphY/WalK/GraS-like"/>
</dbReference>
<dbReference type="GO" id="GO:0004721">
    <property type="term" value="F:phosphoprotein phosphatase activity"/>
    <property type="evidence" value="ECO:0007669"/>
    <property type="project" value="TreeGrafter"/>
</dbReference>
<name>A0A1G2NFY5_9BACT</name>
<dbReference type="SUPFAM" id="SSF47384">
    <property type="entry name" value="Homodimeric domain of signal transducing histidine kinase"/>
    <property type="match status" value="1"/>
</dbReference>
<evidence type="ECO:0000256" key="1">
    <source>
        <dbReference type="ARBA" id="ARBA00000085"/>
    </source>
</evidence>
<dbReference type="SMART" id="SM00387">
    <property type="entry name" value="HATPase_c"/>
    <property type="match status" value="1"/>
</dbReference>
<feature type="transmembrane region" description="Helical" evidence="11">
    <location>
        <begin position="35"/>
        <end position="56"/>
    </location>
</feature>
<dbReference type="EMBL" id="MHRX01000002">
    <property type="protein sequence ID" value="OHA34973.1"/>
    <property type="molecule type" value="Genomic_DNA"/>
</dbReference>
<evidence type="ECO:0000256" key="4">
    <source>
        <dbReference type="ARBA" id="ARBA00022475"/>
    </source>
</evidence>
<feature type="transmembrane region" description="Helical" evidence="11">
    <location>
        <begin position="142"/>
        <end position="165"/>
    </location>
</feature>
<evidence type="ECO:0000256" key="7">
    <source>
        <dbReference type="ARBA" id="ARBA00022692"/>
    </source>
</evidence>
<dbReference type="Pfam" id="PF00512">
    <property type="entry name" value="HisKA"/>
    <property type="match status" value="1"/>
</dbReference>
<dbReference type="GO" id="GO:0005886">
    <property type="term" value="C:plasma membrane"/>
    <property type="evidence" value="ECO:0007669"/>
    <property type="project" value="UniProtKB-SubCell"/>
</dbReference>
<dbReference type="STRING" id="1802319.A2928_03285"/>
<evidence type="ECO:0000259" key="12">
    <source>
        <dbReference type="PROSITE" id="PS50109"/>
    </source>
</evidence>
<reference evidence="13 14" key="1">
    <citation type="journal article" date="2016" name="Nat. Commun.">
        <title>Thousands of microbial genomes shed light on interconnected biogeochemical processes in an aquifer system.</title>
        <authorList>
            <person name="Anantharaman K."/>
            <person name="Brown C.T."/>
            <person name="Hug L.A."/>
            <person name="Sharon I."/>
            <person name="Castelle C.J."/>
            <person name="Probst A.J."/>
            <person name="Thomas B.C."/>
            <person name="Singh A."/>
            <person name="Wilkins M.J."/>
            <person name="Karaoz U."/>
            <person name="Brodie E.L."/>
            <person name="Williams K.H."/>
            <person name="Hubbard S.S."/>
            <person name="Banfield J.F."/>
        </authorList>
    </citation>
    <scope>NUCLEOTIDE SEQUENCE [LARGE SCALE GENOMIC DNA]</scope>
</reference>
<keyword evidence="7 11" id="KW-0812">Transmembrane</keyword>
<feature type="transmembrane region" description="Helical" evidence="11">
    <location>
        <begin position="267"/>
        <end position="288"/>
    </location>
</feature>
<accession>A0A1G2NFY5</accession>
<dbReference type="EC" id="2.7.13.3" evidence="3"/>
<sequence length="519" mass="59006">MEFQLLLHNILSVLCVFISLGLASFTYFSNPKKIANITLAVTLVWVAIFYVSHVIGVNTKDSLDSRNILLLNFSIIWIIIFNLHCVIATLGKTVEQRYVIIGVYCLGMLFTLLYLFFPDTFLLPSEPKMYFPNYYVPGSLHILMRIVFNAILPVYTILLLIKAYTEGDFVARNRLKYFLFATTIGYSVGFIPVFLIYDIPINPNWGIAFIILYGVPFVYGAVTYELLDIRILARRALGYALTVVILVLFIGGASFSNQFLQEMFPYLPAWLMPLVVACIAGVVGFVVWNKTKQSELLKYEFVTIIAHKFRTPITEVKWALESMSMNAETAENKRLLQYVSSANDKLRELTNALILMSEKETSDGKIDLSKINIKSFVDEIHRKYASRFLEKNISFEVEEIQTIREIYANKENVEFILNVLLDNARVYTPSNGSVRISLFEKDKQAVIAVHDAGIGLTPKEMPFIFDKFNRSERAKKIDTEGLGVGLFMAKQMANHIGAKLWAESKGENQGTTFFLTLPM</sequence>
<feature type="transmembrane region" description="Helical" evidence="11">
    <location>
        <begin position="6"/>
        <end position="28"/>
    </location>
</feature>